<dbReference type="Proteomes" id="UP000007151">
    <property type="component" value="Unassembled WGS sequence"/>
</dbReference>
<dbReference type="AlphaFoldDB" id="A0A212EP85"/>
<evidence type="ECO:0000313" key="1">
    <source>
        <dbReference type="EMBL" id="OWR43303.1"/>
    </source>
</evidence>
<reference evidence="1 2" key="1">
    <citation type="journal article" date="2011" name="Cell">
        <title>The monarch butterfly genome yields insights into long-distance migration.</title>
        <authorList>
            <person name="Zhan S."/>
            <person name="Merlin C."/>
            <person name="Boore J.L."/>
            <person name="Reppert S.M."/>
        </authorList>
    </citation>
    <scope>NUCLEOTIDE SEQUENCE [LARGE SCALE GENOMIC DNA]</scope>
    <source>
        <strain evidence="1">F-2</strain>
    </source>
</reference>
<dbReference type="EMBL" id="AGBW02013516">
    <property type="protein sequence ID" value="OWR43303.1"/>
    <property type="molecule type" value="Genomic_DNA"/>
</dbReference>
<keyword evidence="2" id="KW-1185">Reference proteome</keyword>
<protein>
    <submittedName>
        <fullName evidence="1">Uncharacterized protein</fullName>
    </submittedName>
</protein>
<organism evidence="1 2">
    <name type="scientific">Danaus plexippus plexippus</name>
    <dbReference type="NCBI Taxonomy" id="278856"/>
    <lineage>
        <taxon>Eukaryota</taxon>
        <taxon>Metazoa</taxon>
        <taxon>Ecdysozoa</taxon>
        <taxon>Arthropoda</taxon>
        <taxon>Hexapoda</taxon>
        <taxon>Insecta</taxon>
        <taxon>Pterygota</taxon>
        <taxon>Neoptera</taxon>
        <taxon>Endopterygota</taxon>
        <taxon>Lepidoptera</taxon>
        <taxon>Glossata</taxon>
        <taxon>Ditrysia</taxon>
        <taxon>Papilionoidea</taxon>
        <taxon>Nymphalidae</taxon>
        <taxon>Danainae</taxon>
        <taxon>Danaini</taxon>
        <taxon>Danaina</taxon>
        <taxon>Danaus</taxon>
        <taxon>Danaus</taxon>
    </lineage>
</organism>
<name>A0A212EP85_DANPL</name>
<dbReference type="KEGG" id="dpl:KGM_201430"/>
<dbReference type="InParanoid" id="A0A212EP85"/>
<proteinExistence type="predicted"/>
<evidence type="ECO:0000313" key="2">
    <source>
        <dbReference type="Proteomes" id="UP000007151"/>
    </source>
</evidence>
<comment type="caution">
    <text evidence="1">The sequence shown here is derived from an EMBL/GenBank/DDBJ whole genome shotgun (WGS) entry which is preliminary data.</text>
</comment>
<gene>
    <name evidence="1" type="ORF">KGM_201430</name>
</gene>
<accession>A0A212EP85</accession>
<sequence length="73" mass="7913">MHPHYSDPLQAERAGVIRVLFKSNAAVGSSSCVYASVGNFPLSRSCARAPSPAHADLWRKLPSLFSLRVCLKS</sequence>